<protein>
    <submittedName>
        <fullName evidence="2">Uncharacterized protein</fullName>
    </submittedName>
</protein>
<name>A0A2T5I492_9PROT</name>
<keyword evidence="1" id="KW-0812">Transmembrane</keyword>
<proteinExistence type="predicted"/>
<organism evidence="2 3">
    <name type="scientific">Nitrosomonas oligotropha</name>
    <dbReference type="NCBI Taxonomy" id="42354"/>
    <lineage>
        <taxon>Bacteria</taxon>
        <taxon>Pseudomonadati</taxon>
        <taxon>Pseudomonadota</taxon>
        <taxon>Betaproteobacteria</taxon>
        <taxon>Nitrosomonadales</taxon>
        <taxon>Nitrosomonadaceae</taxon>
        <taxon>Nitrosomonas</taxon>
    </lineage>
</organism>
<evidence type="ECO:0000256" key="1">
    <source>
        <dbReference type="SAM" id="Phobius"/>
    </source>
</evidence>
<sequence length="35" mass="4199">MSQETDLKRKKIRTAMFLLMTVIALYITVIIKQWD</sequence>
<reference evidence="2 3" key="1">
    <citation type="submission" date="2018-04" db="EMBL/GenBank/DDBJ databases">
        <title>Active sludge and wastewater microbial communities from Klosterneuburg, Austria.</title>
        <authorList>
            <person name="Wagner M."/>
        </authorList>
    </citation>
    <scope>NUCLEOTIDE SEQUENCE [LARGE SCALE GENOMIC DNA]</scope>
    <source>
        <strain evidence="2 3">Nm49</strain>
    </source>
</reference>
<gene>
    <name evidence="2" type="ORF">C8R26_102157</name>
</gene>
<comment type="caution">
    <text evidence="2">The sequence shown here is derived from an EMBL/GenBank/DDBJ whole genome shotgun (WGS) entry which is preliminary data.</text>
</comment>
<dbReference type="Proteomes" id="UP000244128">
    <property type="component" value="Unassembled WGS sequence"/>
</dbReference>
<accession>A0A2T5I492</accession>
<evidence type="ECO:0000313" key="2">
    <source>
        <dbReference type="EMBL" id="PTQ78588.1"/>
    </source>
</evidence>
<feature type="transmembrane region" description="Helical" evidence="1">
    <location>
        <begin position="12"/>
        <end position="31"/>
    </location>
</feature>
<dbReference type="AlphaFoldDB" id="A0A2T5I492"/>
<keyword evidence="1" id="KW-1133">Transmembrane helix</keyword>
<evidence type="ECO:0000313" key="3">
    <source>
        <dbReference type="Proteomes" id="UP000244128"/>
    </source>
</evidence>
<dbReference type="EMBL" id="QAOI01000002">
    <property type="protein sequence ID" value="PTQ78588.1"/>
    <property type="molecule type" value="Genomic_DNA"/>
</dbReference>
<keyword evidence="1" id="KW-0472">Membrane</keyword>